<proteinExistence type="predicted"/>
<keyword evidence="4" id="KW-1185">Reference proteome</keyword>
<feature type="compositionally biased region" description="Basic and acidic residues" evidence="1">
    <location>
        <begin position="1099"/>
        <end position="1144"/>
    </location>
</feature>
<evidence type="ECO:0000313" key="4">
    <source>
        <dbReference type="Proteomes" id="UP001201980"/>
    </source>
</evidence>
<dbReference type="InterPro" id="IPR010730">
    <property type="entry name" value="HET"/>
</dbReference>
<sequence length="1245" mass="143636">MSDQYMRASLDLNLPPPAVIEGLRNLVDALDARAKTDHRDRLTSFNDTQIKDVREFKYRSLSNRFESSPGPPRPHKRIRLLRLKSGTIHNPQIDAELFEAEYDKEHVPRLVIRDNNGRVMSQSRNSLGHGLEKPRGFHPMPVETDSGKPAKREKNRKGIKYEALSWRWGSLDPPYAIMISQGRKTYKKKITRDLALSLKYLRYPDKDRILWIDAICINQEDDDEKNHQVQMMARIYTRAEQVCVWLGEDDRDSTLAINFIKKEIMTLENFDTICSDSRNKQKWMALLMLMQRPWFSRRWVVQEIALAQKATLYCGLDSINWADFAVAVELFVEAENATHRLSEVMQDDTYPAPSWFEHISALGASLLVRATAKVFRQYRNSTVTGEEPKRQAKNRSKSGTQQGRDGEASTSNQVVPVDTGTDGGNQKPDNEVPPVDPLRRRGLLSLEYLVSTLYAFKATEPRDTVFALLAIARDTAPFADASMVDASEELRIAGILEQFSVEKPYPVEYGRQYEDVCKDFVSFVIDRARKLDATQALDILCRPWAPEPQKAEHFITHKDNKKPDRKQLLPLKARWKTWTKVEDMGHYEEGSEMVEKWNTCLKEQLEGLNASSDPDCQTIVELPNENDEKFDINHYEISIKMPDDKSPRLVMTEHVGRGSKEYDTRCLDDVLFVVRTGKSSAPGDGGYETLRKYCFKDGRFFFWGIKYETSQQYMSRIKQDSWLPTKDLLHHFPPRQDDNTQQPKVQVGPDRDEPETSSSDAESQGEEQGTAGEACSLSQDMAAFPLPSWVARNSAAPFDLSLHPGMKFDKMSRTNADPLVGAPHDGHRNYSAAQTESVDMQVLRFRKRSSMNRPHYSLYLKGFELDVVEEVAEASQNGAIPVSWIKLARWEEAGKKDPPDHFWRTLVADRGKNNSNPPHYYARACKESVRKGGIKSHAVNTTALIREERNSIITEFCRRVQEVIWNRRLIRTKQGLLGLASSEVLKGDRVCILYGCTVPVILRQQTKTPEETEEEQQEDAREALRRVVRRCHGRRDMKARYEKTKQRQKEDELERERLENDSKTFDTRTWDAWVKWEDDVLKRSKMLHEIPSQTADINKQLEGDKAERRSIEQKAKSRAKQKMERWKKEKAREERRKERRELTREAWLNGGKDLATPAESDQEKEESVGGEDEEDHGHLGMEQVNGNWIPERIKALDPNNKDSKDAFLWHTFLGESYIHGMMDGKALRDKFYSQDEYSDCVFELR</sequence>
<feature type="region of interest" description="Disordered" evidence="1">
    <location>
        <begin position="1037"/>
        <end position="1058"/>
    </location>
</feature>
<dbReference type="Proteomes" id="UP001201980">
    <property type="component" value="Unassembled WGS sequence"/>
</dbReference>
<name>A0AAD5WNU5_9PEZI</name>
<dbReference type="Pfam" id="PF06985">
    <property type="entry name" value="HET"/>
    <property type="match status" value="1"/>
</dbReference>
<gene>
    <name evidence="3" type="ORF">MKZ38_005713</name>
</gene>
<dbReference type="PANTHER" id="PTHR24148">
    <property type="entry name" value="ANKYRIN REPEAT DOMAIN-CONTAINING PROTEIN 39 HOMOLOG-RELATED"/>
    <property type="match status" value="1"/>
</dbReference>
<dbReference type="InterPro" id="IPR052895">
    <property type="entry name" value="HetReg/Transcr_Mod"/>
</dbReference>
<reference evidence="3" key="1">
    <citation type="submission" date="2022-07" db="EMBL/GenBank/DDBJ databases">
        <title>Draft genome sequence of Zalerion maritima ATCC 34329, a (micro)plastics degrading marine fungus.</title>
        <authorList>
            <person name="Paco A."/>
            <person name="Goncalves M.F.M."/>
            <person name="Rocha-Santos T.A.P."/>
            <person name="Alves A."/>
        </authorList>
    </citation>
    <scope>NUCLEOTIDE SEQUENCE</scope>
    <source>
        <strain evidence="3">ATCC 34329</strain>
    </source>
</reference>
<dbReference type="PANTHER" id="PTHR24148:SF64">
    <property type="entry name" value="HETEROKARYON INCOMPATIBILITY DOMAIN-CONTAINING PROTEIN"/>
    <property type="match status" value="1"/>
</dbReference>
<feature type="compositionally biased region" description="Basic and acidic residues" evidence="1">
    <location>
        <begin position="727"/>
        <end position="738"/>
    </location>
</feature>
<feature type="compositionally biased region" description="Acidic residues" evidence="1">
    <location>
        <begin position="1160"/>
        <end position="1174"/>
    </location>
</feature>
<feature type="region of interest" description="Disordered" evidence="1">
    <location>
        <begin position="727"/>
        <end position="773"/>
    </location>
</feature>
<feature type="domain" description="Heterokaryon incompatibility" evidence="2">
    <location>
        <begin position="161"/>
        <end position="303"/>
    </location>
</feature>
<dbReference type="EMBL" id="JAKWBI020000343">
    <property type="protein sequence ID" value="KAJ2896259.1"/>
    <property type="molecule type" value="Genomic_DNA"/>
</dbReference>
<evidence type="ECO:0000313" key="3">
    <source>
        <dbReference type="EMBL" id="KAJ2896259.1"/>
    </source>
</evidence>
<protein>
    <recommendedName>
        <fullName evidence="2">Heterokaryon incompatibility domain-containing protein</fullName>
    </recommendedName>
</protein>
<evidence type="ECO:0000259" key="2">
    <source>
        <dbReference type="Pfam" id="PF06985"/>
    </source>
</evidence>
<feature type="compositionally biased region" description="Polar residues" evidence="1">
    <location>
        <begin position="397"/>
        <end position="414"/>
    </location>
</feature>
<comment type="caution">
    <text evidence="3">The sequence shown here is derived from an EMBL/GenBank/DDBJ whole genome shotgun (WGS) entry which is preliminary data.</text>
</comment>
<accession>A0AAD5WNU5</accession>
<feature type="region of interest" description="Disordered" evidence="1">
    <location>
        <begin position="381"/>
        <end position="436"/>
    </location>
</feature>
<evidence type="ECO:0000256" key="1">
    <source>
        <dbReference type="SAM" id="MobiDB-lite"/>
    </source>
</evidence>
<organism evidence="3 4">
    <name type="scientific">Zalerion maritima</name>
    <dbReference type="NCBI Taxonomy" id="339359"/>
    <lineage>
        <taxon>Eukaryota</taxon>
        <taxon>Fungi</taxon>
        <taxon>Dikarya</taxon>
        <taxon>Ascomycota</taxon>
        <taxon>Pezizomycotina</taxon>
        <taxon>Sordariomycetes</taxon>
        <taxon>Lulworthiomycetidae</taxon>
        <taxon>Lulworthiales</taxon>
        <taxon>Lulworthiaceae</taxon>
        <taxon>Zalerion</taxon>
    </lineage>
</organism>
<feature type="region of interest" description="Disordered" evidence="1">
    <location>
        <begin position="1096"/>
        <end position="1184"/>
    </location>
</feature>
<feature type="region of interest" description="Disordered" evidence="1">
    <location>
        <begin position="122"/>
        <end position="156"/>
    </location>
</feature>
<dbReference type="AlphaFoldDB" id="A0AAD5WNU5"/>